<dbReference type="PANTHER" id="PTHR40980">
    <property type="entry name" value="PLUG DOMAIN-CONTAINING PROTEIN"/>
    <property type="match status" value="1"/>
</dbReference>
<dbReference type="EMBL" id="CP022048">
    <property type="protein sequence ID" value="ASE40264.1"/>
    <property type="molecule type" value="Genomic_DNA"/>
</dbReference>
<keyword evidence="10" id="KW-0732">Signal</keyword>
<keyword evidence="2 8" id="KW-0813">Transport</keyword>
<protein>
    <submittedName>
        <fullName evidence="13">TonB-dependent receptor</fullName>
    </submittedName>
</protein>
<gene>
    <name evidence="13" type="ORF">CEP68_12535</name>
    <name evidence="14" type="ORF">NJD11_04925</name>
</gene>
<keyword evidence="6 8" id="KW-0472">Membrane</keyword>
<dbReference type="Pfam" id="PF00593">
    <property type="entry name" value="TonB_dep_Rec_b-barrel"/>
    <property type="match status" value="1"/>
</dbReference>
<dbReference type="InterPro" id="IPR012910">
    <property type="entry name" value="Plug_dom"/>
</dbReference>
<dbReference type="Gene3D" id="2.170.130.10">
    <property type="entry name" value="TonB-dependent receptor, plug domain"/>
    <property type="match status" value="1"/>
</dbReference>
<evidence type="ECO:0000313" key="16">
    <source>
        <dbReference type="Proteomes" id="UP001272940"/>
    </source>
</evidence>
<organism evidence="13 15">
    <name type="scientific">Brevundimonas vesicularis</name>
    <name type="common">Pseudomonas vesicularis</name>
    <dbReference type="NCBI Taxonomy" id="41276"/>
    <lineage>
        <taxon>Bacteria</taxon>
        <taxon>Pseudomonadati</taxon>
        <taxon>Pseudomonadota</taxon>
        <taxon>Alphaproteobacteria</taxon>
        <taxon>Caulobacterales</taxon>
        <taxon>Caulobacteraceae</taxon>
        <taxon>Brevundimonas</taxon>
    </lineage>
</organism>
<keyword evidence="7 8" id="KW-0998">Cell outer membrane</keyword>
<dbReference type="GeneID" id="34014398"/>
<evidence type="ECO:0000256" key="3">
    <source>
        <dbReference type="ARBA" id="ARBA00022452"/>
    </source>
</evidence>
<keyword evidence="4 8" id="KW-0812">Transmembrane</keyword>
<dbReference type="GO" id="GO:0009279">
    <property type="term" value="C:cell outer membrane"/>
    <property type="evidence" value="ECO:0007669"/>
    <property type="project" value="UniProtKB-SubCell"/>
</dbReference>
<reference evidence="13" key="2">
    <citation type="submission" date="2017-12" db="EMBL/GenBank/DDBJ databases">
        <title>FDA dAtabase for Regulatory Grade micrObial Sequences (FDA-ARGOS): Supporting development and validation of Infectious Disease Dx tests.</title>
        <authorList>
            <person name="Campos J."/>
            <person name="Goldberg B."/>
            <person name="Tallon L."/>
            <person name="Sadzewicz L."/>
            <person name="Sengamalay N."/>
            <person name="Ott S."/>
            <person name="Godinez A."/>
            <person name="Nagaraj S."/>
            <person name="Vavikolanu K."/>
            <person name="Vyas G."/>
            <person name="Nadendla S."/>
            <person name="Aluvathingal J."/>
            <person name="Geyer C."/>
            <person name="Nandy P."/>
            <person name="Hobson J."/>
            <person name="Sichtig H."/>
        </authorList>
    </citation>
    <scope>NUCLEOTIDE SEQUENCE</scope>
    <source>
        <strain evidence="13">FDAARGOS_289</strain>
    </source>
</reference>
<evidence type="ECO:0000313" key="13">
    <source>
        <dbReference type="EMBL" id="ASE40264.1"/>
    </source>
</evidence>
<dbReference type="CDD" id="cd01347">
    <property type="entry name" value="ligand_gated_channel"/>
    <property type="match status" value="1"/>
</dbReference>
<evidence type="ECO:0000256" key="8">
    <source>
        <dbReference type="PROSITE-ProRule" id="PRU01360"/>
    </source>
</evidence>
<evidence type="ECO:0000256" key="2">
    <source>
        <dbReference type="ARBA" id="ARBA00022448"/>
    </source>
</evidence>
<dbReference type="RefSeq" id="WP_066624358.1">
    <property type="nucleotide sequence ID" value="NZ_CP022048.2"/>
</dbReference>
<dbReference type="Proteomes" id="UP000197050">
    <property type="component" value="Chromosome"/>
</dbReference>
<comment type="subcellular location">
    <subcellularLocation>
        <location evidence="1 8">Cell outer membrane</location>
        <topology evidence="1 8">Multi-pass membrane protein</topology>
    </subcellularLocation>
</comment>
<dbReference type="Gene3D" id="2.40.170.20">
    <property type="entry name" value="TonB-dependent receptor, beta-barrel domain"/>
    <property type="match status" value="1"/>
</dbReference>
<evidence type="ECO:0000256" key="10">
    <source>
        <dbReference type="SAM" id="SignalP"/>
    </source>
</evidence>
<evidence type="ECO:0000256" key="5">
    <source>
        <dbReference type="ARBA" id="ARBA00023077"/>
    </source>
</evidence>
<feature type="signal peptide" evidence="10">
    <location>
        <begin position="1"/>
        <end position="27"/>
    </location>
</feature>
<dbReference type="InterPro" id="IPR036942">
    <property type="entry name" value="Beta-barrel_TonB_sf"/>
</dbReference>
<dbReference type="InterPro" id="IPR037066">
    <property type="entry name" value="Plug_dom_sf"/>
</dbReference>
<comment type="similarity">
    <text evidence="8 9">Belongs to the TonB-dependent receptor family.</text>
</comment>
<feature type="chain" id="PRO_5011219373" evidence="10">
    <location>
        <begin position="28"/>
        <end position="907"/>
    </location>
</feature>
<reference evidence="14" key="3">
    <citation type="submission" date="2022-06" db="EMBL/GenBank/DDBJ databases">
        <authorList>
            <person name="Hesketh-Best P.J."/>
            <person name="Koch M.J."/>
        </authorList>
    </citation>
    <scope>NUCLEOTIDE SEQUENCE</scope>
    <source>
        <strain evidence="14">PC206-O</strain>
    </source>
</reference>
<name>A0A1Z3UBA4_BREVE</name>
<dbReference type="PROSITE" id="PS52016">
    <property type="entry name" value="TONB_DEPENDENT_REC_3"/>
    <property type="match status" value="1"/>
</dbReference>
<evidence type="ECO:0000256" key="9">
    <source>
        <dbReference type="RuleBase" id="RU003357"/>
    </source>
</evidence>
<keyword evidence="5 9" id="KW-0798">TonB box</keyword>
<dbReference type="KEGG" id="bvc:CEP68_12535"/>
<dbReference type="InterPro" id="IPR039426">
    <property type="entry name" value="TonB-dep_rcpt-like"/>
</dbReference>
<dbReference type="SUPFAM" id="SSF56935">
    <property type="entry name" value="Porins"/>
    <property type="match status" value="1"/>
</dbReference>
<evidence type="ECO:0000256" key="4">
    <source>
        <dbReference type="ARBA" id="ARBA00022692"/>
    </source>
</evidence>
<dbReference type="NCBIfam" id="TIGR01782">
    <property type="entry name" value="TonB-Xanth-Caul"/>
    <property type="match status" value="1"/>
</dbReference>
<keyword evidence="3 8" id="KW-1134">Transmembrane beta strand</keyword>
<dbReference type="PANTHER" id="PTHR40980:SF3">
    <property type="entry name" value="TONB-DEPENDENT RECEPTOR-LIKE BETA-BARREL DOMAIN-CONTAINING PROTEIN"/>
    <property type="match status" value="1"/>
</dbReference>
<keyword evidence="13" id="KW-0675">Receptor</keyword>
<keyword evidence="16" id="KW-1185">Reference proteome</keyword>
<accession>A0A1Z3UBA4</accession>
<evidence type="ECO:0000313" key="14">
    <source>
        <dbReference type="EMBL" id="MDX2334282.1"/>
    </source>
</evidence>
<feature type="domain" description="TonB-dependent receptor-like beta-barrel" evidence="11">
    <location>
        <begin position="426"/>
        <end position="872"/>
    </location>
</feature>
<evidence type="ECO:0000259" key="11">
    <source>
        <dbReference type="Pfam" id="PF00593"/>
    </source>
</evidence>
<proteinExistence type="inferred from homology"/>
<dbReference type="InterPro" id="IPR010104">
    <property type="entry name" value="TonB_rcpt_bac"/>
</dbReference>
<evidence type="ECO:0000313" key="15">
    <source>
        <dbReference type="Proteomes" id="UP000197050"/>
    </source>
</evidence>
<evidence type="ECO:0000259" key="12">
    <source>
        <dbReference type="Pfam" id="PF07715"/>
    </source>
</evidence>
<reference evidence="14 16" key="4">
    <citation type="journal article" date="2023" name="FEMS Microbes">
        <title>Whole genomes of deep-sea sponge-associated bacteria exhibit high novel natural product potential.</title>
        <authorList>
            <person name="Hesketh-Best P.J."/>
            <person name="January G.G."/>
            <person name="Koch M.J."/>
            <person name="Warburton P.J."/>
            <person name="Howell K.L."/>
            <person name="Upton M."/>
        </authorList>
    </citation>
    <scope>NUCLEOTIDE SEQUENCE [LARGE SCALE GENOMIC DNA]</scope>
    <source>
        <strain evidence="14 16">PC206-O</strain>
    </source>
</reference>
<evidence type="ECO:0000256" key="1">
    <source>
        <dbReference type="ARBA" id="ARBA00004571"/>
    </source>
</evidence>
<evidence type="ECO:0000256" key="6">
    <source>
        <dbReference type="ARBA" id="ARBA00023136"/>
    </source>
</evidence>
<feature type="domain" description="TonB-dependent receptor plug" evidence="12">
    <location>
        <begin position="67"/>
        <end position="169"/>
    </location>
</feature>
<reference evidence="15" key="1">
    <citation type="submission" date="2017-06" db="EMBL/GenBank/DDBJ databases">
        <title>FDA dAtabase for Regulatory Grade micrObial Sequences (FDA-ARGOS): Supporting development and validation of Infectious Disease Dx tests.</title>
        <authorList>
            <person name="Minogue T."/>
            <person name="Wolcott M."/>
            <person name="Wasieloski L."/>
            <person name="Aguilar W."/>
            <person name="Moore D."/>
            <person name="Tallon L."/>
            <person name="Sadzewicz L."/>
            <person name="Sengamalay N."/>
            <person name="Ott S."/>
            <person name="Godinez A."/>
            <person name="Nagaraj S."/>
            <person name="Nadendla S."/>
            <person name="Geyer C."/>
            <person name="Sichtig H."/>
        </authorList>
    </citation>
    <scope>NUCLEOTIDE SEQUENCE [LARGE SCALE GENOMIC DNA]</scope>
    <source>
        <strain evidence="15">FDAARGOS_289</strain>
    </source>
</reference>
<dbReference type="AlphaFoldDB" id="A0A1Z3UBA4"/>
<dbReference type="EMBL" id="JAMYEC010000002">
    <property type="protein sequence ID" value="MDX2334282.1"/>
    <property type="molecule type" value="Genomic_DNA"/>
</dbReference>
<dbReference type="InterPro" id="IPR000531">
    <property type="entry name" value="Beta-barrel_TonB"/>
</dbReference>
<dbReference type="Pfam" id="PF07715">
    <property type="entry name" value="Plug"/>
    <property type="match status" value="1"/>
</dbReference>
<sequence length="907" mass="98664">MRVNKYRLLAATGLVTALMATPGFALAQSTPQSTTADQSADQDATEVGEVVVTGIRAALRNALAGKQAASNVVEVLSSDDIGALPEASIAESLARLPGLTSNRDRGNGTQISIRGMGPNLVNTLLNGRELVSAEASRNIRYEQYPAELINGAYVYKSPTAAQVEGAIAGQVDLRTVKPLDFSTRRIVANVRGVYSDLAEDIPDADPAGYIVSFSYLDQFLDGKLGVALGYSGRRQAVATARTNIFRYTNSFADLNGDGQGNDEIPFGYEALVRGGEDNRDGALATVQYKPNDQVSLTADLFYSKVAYDETQRGFRLEDLPFGNSFTNATVQNGGVTGITATKQADFGLQLRNVNELFNFTDELWAGGVNGVWRGDRWKATGDVAYSTTKRDQRFITVRTEVHDVIGGVPVERNSGVTSTFNSRPGHAADFAFNVDLTDPSINRITEFQIPEGGGGAPIINDELFSANGDFEHDLDGFFTSVQFGGRLTDRSKDFTQRTQFGFVNPANRTQIPANLLNAPVVFPGDFSNVPRTLSFDILGVIDAYFGDINPTTSDFDRRSSWEVSEKTQAAYANIDFETTLLGRELTGNLGVRVVHTETTSDSTRVDQGAQTGGAVVLTPVSFTNEFTDTLPTLNLTWKVGEGQQVRFAASKAISRPALDDLNAGFGVFVFGAPQAFGGNPALEPFRANQFDLTYEHYFGADTAFTISAFYKDLETYIVPQITDIVVNVNGTPTTGTFRQPVNGEGGYIQGFEVLYQQAFTFLPAPFDGLGVYANYSYTDSDISVAENDNSIGNIPLPGLSEHVANLSFYYYKNGFEARIAGRYRSEFATELGDTDRILFTAPETVVDFQTSYAFPEGSRMSGVELLFQANNLTDEPFETYYGDTARQGRYESFGRRFFLGATYRFGG</sequence>
<evidence type="ECO:0000256" key="7">
    <source>
        <dbReference type="ARBA" id="ARBA00023237"/>
    </source>
</evidence>
<dbReference type="Proteomes" id="UP001272940">
    <property type="component" value="Unassembled WGS sequence"/>
</dbReference>